<evidence type="ECO:0000313" key="10">
    <source>
        <dbReference type="EMBL" id="MTU04969.1"/>
    </source>
</evidence>
<dbReference type="Pfam" id="PF00005">
    <property type="entry name" value="ABC_tran"/>
    <property type="match status" value="1"/>
</dbReference>
<name>A0A7X2XHM2_9FIRM</name>
<reference evidence="11 12" key="1">
    <citation type="journal article" date="2019" name="Nat. Med.">
        <title>A library of human gut bacterial isolates paired with longitudinal multiomics data enables mechanistic microbiome research.</title>
        <authorList>
            <person name="Poyet M."/>
            <person name="Groussin M."/>
            <person name="Gibbons S.M."/>
            <person name="Avila-Pacheco J."/>
            <person name="Jiang X."/>
            <person name="Kearney S.M."/>
            <person name="Perrotta A.R."/>
            <person name="Berdy B."/>
            <person name="Zhao S."/>
            <person name="Lieberman T.D."/>
            <person name="Swanson P.K."/>
            <person name="Smith M."/>
            <person name="Roesemann S."/>
            <person name="Alexander J.E."/>
            <person name="Rich S.A."/>
            <person name="Livny J."/>
            <person name="Vlamakis H."/>
            <person name="Clish C."/>
            <person name="Bullock K."/>
            <person name="Deik A."/>
            <person name="Scott J."/>
            <person name="Pierce K.A."/>
            <person name="Xavier R.J."/>
            <person name="Alm E.J."/>
        </authorList>
    </citation>
    <scope>NUCLEOTIDE SEQUENCE [LARGE SCALE GENOMIC DNA]</scope>
    <source>
        <strain evidence="9 12">BIOML-A13</strain>
        <strain evidence="10 11">BIOML-A3</strain>
    </source>
</reference>
<dbReference type="EMBL" id="WNBM01000012">
    <property type="protein sequence ID" value="MTT76837.1"/>
    <property type="molecule type" value="Genomic_DNA"/>
</dbReference>
<dbReference type="GO" id="GO:0015833">
    <property type="term" value="P:peptide transport"/>
    <property type="evidence" value="ECO:0007669"/>
    <property type="project" value="InterPro"/>
</dbReference>
<evidence type="ECO:0000256" key="7">
    <source>
        <dbReference type="ARBA" id="ARBA00023136"/>
    </source>
</evidence>
<dbReference type="InterPro" id="IPR013563">
    <property type="entry name" value="Oligopep_ABC_C"/>
</dbReference>
<dbReference type="InterPro" id="IPR003439">
    <property type="entry name" value="ABC_transporter-like_ATP-bd"/>
</dbReference>
<dbReference type="Proteomes" id="UP000443070">
    <property type="component" value="Unassembled WGS sequence"/>
</dbReference>
<evidence type="ECO:0000256" key="4">
    <source>
        <dbReference type="ARBA" id="ARBA00022475"/>
    </source>
</evidence>
<dbReference type="SMART" id="SM00382">
    <property type="entry name" value="AAA"/>
    <property type="match status" value="1"/>
</dbReference>
<keyword evidence="7" id="KW-0472">Membrane</keyword>
<gene>
    <name evidence="9" type="ORF">GMD11_11305</name>
    <name evidence="10" type="ORF">GMD18_11300</name>
</gene>
<dbReference type="InterPro" id="IPR050388">
    <property type="entry name" value="ABC_Ni/Peptide_Import"/>
</dbReference>
<feature type="domain" description="ABC transporter" evidence="8">
    <location>
        <begin position="8"/>
        <end position="254"/>
    </location>
</feature>
<evidence type="ECO:0000256" key="2">
    <source>
        <dbReference type="ARBA" id="ARBA00005417"/>
    </source>
</evidence>
<keyword evidence="4" id="KW-1003">Cell membrane</keyword>
<keyword evidence="5" id="KW-0547">Nucleotide-binding</keyword>
<dbReference type="InterPro" id="IPR003593">
    <property type="entry name" value="AAA+_ATPase"/>
</dbReference>
<evidence type="ECO:0000256" key="6">
    <source>
        <dbReference type="ARBA" id="ARBA00022840"/>
    </source>
</evidence>
<dbReference type="EMBL" id="WNBW01000014">
    <property type="protein sequence ID" value="MTU04969.1"/>
    <property type="molecule type" value="Genomic_DNA"/>
</dbReference>
<evidence type="ECO:0000313" key="9">
    <source>
        <dbReference type="EMBL" id="MTT76837.1"/>
    </source>
</evidence>
<keyword evidence="11" id="KW-1185">Reference proteome</keyword>
<dbReference type="OrthoDB" id="9802264at2"/>
<dbReference type="CDD" id="cd03257">
    <property type="entry name" value="ABC_NikE_OppD_transporters"/>
    <property type="match status" value="1"/>
</dbReference>
<dbReference type="GO" id="GO:0016887">
    <property type="term" value="F:ATP hydrolysis activity"/>
    <property type="evidence" value="ECO:0007669"/>
    <property type="project" value="InterPro"/>
</dbReference>
<dbReference type="Proteomes" id="UP000484547">
    <property type="component" value="Unassembled WGS sequence"/>
</dbReference>
<dbReference type="InterPro" id="IPR027417">
    <property type="entry name" value="P-loop_NTPase"/>
</dbReference>
<keyword evidence="3" id="KW-0813">Transport</keyword>
<dbReference type="PANTHER" id="PTHR43297">
    <property type="entry name" value="OLIGOPEPTIDE TRANSPORT ATP-BINDING PROTEIN APPD"/>
    <property type="match status" value="1"/>
</dbReference>
<dbReference type="GO" id="GO:0005886">
    <property type="term" value="C:plasma membrane"/>
    <property type="evidence" value="ECO:0007669"/>
    <property type="project" value="UniProtKB-SubCell"/>
</dbReference>
<dbReference type="RefSeq" id="WP_155164292.1">
    <property type="nucleotide sequence ID" value="NZ_WNBG01000014.1"/>
</dbReference>
<comment type="similarity">
    <text evidence="2">Belongs to the ABC transporter superfamily.</text>
</comment>
<dbReference type="PROSITE" id="PS50893">
    <property type="entry name" value="ABC_TRANSPORTER_2"/>
    <property type="match status" value="1"/>
</dbReference>
<protein>
    <submittedName>
        <fullName evidence="9">ATP-binding cassette domain-containing protein</fullName>
    </submittedName>
</protein>
<dbReference type="AlphaFoldDB" id="A0A7X2XHM2"/>
<evidence type="ECO:0000256" key="3">
    <source>
        <dbReference type="ARBA" id="ARBA00022448"/>
    </source>
</evidence>
<dbReference type="GO" id="GO:0005524">
    <property type="term" value="F:ATP binding"/>
    <property type="evidence" value="ECO:0007669"/>
    <property type="project" value="UniProtKB-KW"/>
</dbReference>
<keyword evidence="6 9" id="KW-0067">ATP-binding</keyword>
<evidence type="ECO:0000313" key="12">
    <source>
        <dbReference type="Proteomes" id="UP000484547"/>
    </source>
</evidence>
<organism evidence="9 12">
    <name type="scientific">Phascolarctobacterium faecium</name>
    <dbReference type="NCBI Taxonomy" id="33025"/>
    <lineage>
        <taxon>Bacteria</taxon>
        <taxon>Bacillati</taxon>
        <taxon>Bacillota</taxon>
        <taxon>Negativicutes</taxon>
        <taxon>Acidaminococcales</taxon>
        <taxon>Acidaminococcaceae</taxon>
        <taxon>Phascolarctobacterium</taxon>
    </lineage>
</organism>
<dbReference type="SUPFAM" id="SSF52540">
    <property type="entry name" value="P-loop containing nucleoside triphosphate hydrolases"/>
    <property type="match status" value="1"/>
</dbReference>
<comment type="subcellular location">
    <subcellularLocation>
        <location evidence="1">Cell membrane</location>
        <topology evidence="1">Peripheral membrane protein</topology>
    </subcellularLocation>
</comment>
<dbReference type="Gene3D" id="3.40.50.300">
    <property type="entry name" value="P-loop containing nucleotide triphosphate hydrolases"/>
    <property type="match status" value="1"/>
</dbReference>
<evidence type="ECO:0000313" key="11">
    <source>
        <dbReference type="Proteomes" id="UP000443070"/>
    </source>
</evidence>
<accession>A0A7X2XHM2</accession>
<evidence type="ECO:0000256" key="5">
    <source>
        <dbReference type="ARBA" id="ARBA00022741"/>
    </source>
</evidence>
<evidence type="ECO:0000256" key="1">
    <source>
        <dbReference type="ARBA" id="ARBA00004202"/>
    </source>
</evidence>
<dbReference type="Pfam" id="PF08352">
    <property type="entry name" value="oligo_HPY"/>
    <property type="match status" value="1"/>
</dbReference>
<dbReference type="PANTHER" id="PTHR43297:SF2">
    <property type="entry name" value="DIPEPTIDE TRANSPORT ATP-BINDING PROTEIN DPPD"/>
    <property type="match status" value="1"/>
</dbReference>
<evidence type="ECO:0000259" key="8">
    <source>
        <dbReference type="PROSITE" id="PS50893"/>
    </source>
</evidence>
<comment type="caution">
    <text evidence="9">The sequence shown here is derived from an EMBL/GenBank/DDBJ whole genome shotgun (WGS) entry which is preliminary data.</text>
</comment>
<proteinExistence type="inferred from homology"/>
<sequence length="266" mass="28640">MNKQQPLLQINNLSLAYGAKEILKAVQLTVCPGEILGIVGSSGGGKSTLLKTLTGLLPANAVITGGEILWQGHSLLIGGRLNSSGLLGRKLSMIFQDPTASLYPLQTIGSQICTMLQAQGQFDKAASLQSAAQVLAGLDFSKPQAILNSYPFQLSGGMNQRVCIAMALLMKPELLLADEPTSGLDLLTQQKILRHLLQLKTDHHTALIVVSHNISALAQIADTIAVLRQGEIIESGPAQTILNRPQHDYTRKLIEAIPHFRKEFLL</sequence>